<dbReference type="PROSITE" id="PS00054">
    <property type="entry name" value="RIBOSOMAL_S11"/>
    <property type="match status" value="1"/>
</dbReference>
<evidence type="ECO:0000256" key="2">
    <source>
        <dbReference type="ARBA" id="ARBA00022730"/>
    </source>
</evidence>
<dbReference type="HAMAP" id="MF_01310">
    <property type="entry name" value="Ribosomal_uS11"/>
    <property type="match status" value="1"/>
</dbReference>
<organism evidence="10 11">
    <name type="scientific">Methylacidimicrobium tartarophylax</name>
    <dbReference type="NCBI Taxonomy" id="1041768"/>
    <lineage>
        <taxon>Bacteria</taxon>
        <taxon>Pseudomonadati</taxon>
        <taxon>Verrucomicrobiota</taxon>
        <taxon>Methylacidimicrobium</taxon>
    </lineage>
</organism>
<accession>A0A5E6MKP9</accession>
<evidence type="ECO:0000256" key="4">
    <source>
        <dbReference type="ARBA" id="ARBA00022980"/>
    </source>
</evidence>
<evidence type="ECO:0000256" key="8">
    <source>
        <dbReference type="RuleBase" id="RU003629"/>
    </source>
</evidence>
<evidence type="ECO:0000256" key="9">
    <source>
        <dbReference type="SAM" id="MobiDB-lite"/>
    </source>
</evidence>
<gene>
    <name evidence="7 10" type="primary">rpsK</name>
    <name evidence="10" type="ORF">MAMT_01336</name>
</gene>
<dbReference type="GO" id="GO:0006412">
    <property type="term" value="P:translation"/>
    <property type="evidence" value="ECO:0007669"/>
    <property type="project" value="UniProtKB-UniRule"/>
</dbReference>
<dbReference type="InterPro" id="IPR001971">
    <property type="entry name" value="Ribosomal_uS11"/>
</dbReference>
<keyword evidence="3 7" id="KW-0694">RNA-binding</keyword>
<evidence type="ECO:0000256" key="7">
    <source>
        <dbReference type="HAMAP-Rule" id="MF_01310"/>
    </source>
</evidence>
<dbReference type="PANTHER" id="PTHR11759">
    <property type="entry name" value="40S RIBOSOMAL PROTEIN S14/30S RIBOSOMAL PROTEIN S11"/>
    <property type="match status" value="1"/>
</dbReference>
<proteinExistence type="inferred from homology"/>
<dbReference type="NCBIfam" id="TIGR03632">
    <property type="entry name" value="uS11_bact"/>
    <property type="match status" value="1"/>
</dbReference>
<keyword evidence="2 7" id="KW-0699">rRNA-binding</keyword>
<feature type="region of interest" description="Disordered" evidence="9">
    <location>
        <begin position="1"/>
        <end position="54"/>
    </location>
</feature>
<dbReference type="GO" id="GO:0005840">
    <property type="term" value="C:ribosome"/>
    <property type="evidence" value="ECO:0007669"/>
    <property type="project" value="UniProtKB-KW"/>
</dbReference>
<keyword evidence="11" id="KW-1185">Reference proteome</keyword>
<dbReference type="NCBIfam" id="NF003698">
    <property type="entry name" value="PRK05309.1"/>
    <property type="match status" value="1"/>
</dbReference>
<protein>
    <recommendedName>
        <fullName evidence="6 7">Small ribosomal subunit protein uS11</fullName>
    </recommendedName>
</protein>
<feature type="compositionally biased region" description="Basic and acidic residues" evidence="9">
    <location>
        <begin position="1"/>
        <end position="28"/>
    </location>
</feature>
<evidence type="ECO:0000256" key="3">
    <source>
        <dbReference type="ARBA" id="ARBA00022884"/>
    </source>
</evidence>
<evidence type="ECO:0000313" key="11">
    <source>
        <dbReference type="Proteomes" id="UP000334923"/>
    </source>
</evidence>
<dbReference type="Gene3D" id="3.30.420.80">
    <property type="entry name" value="Ribosomal protein S11"/>
    <property type="match status" value="1"/>
</dbReference>
<dbReference type="InterPro" id="IPR019981">
    <property type="entry name" value="Ribosomal_uS11_bac-type"/>
</dbReference>
<dbReference type="SUPFAM" id="SSF53137">
    <property type="entry name" value="Translational machinery components"/>
    <property type="match status" value="1"/>
</dbReference>
<evidence type="ECO:0000256" key="5">
    <source>
        <dbReference type="ARBA" id="ARBA00023274"/>
    </source>
</evidence>
<dbReference type="EMBL" id="CABFVA020000072">
    <property type="protein sequence ID" value="VVM06627.1"/>
    <property type="molecule type" value="Genomic_DNA"/>
</dbReference>
<dbReference type="GO" id="GO:1990904">
    <property type="term" value="C:ribonucleoprotein complex"/>
    <property type="evidence" value="ECO:0007669"/>
    <property type="project" value="UniProtKB-KW"/>
</dbReference>
<evidence type="ECO:0000256" key="6">
    <source>
        <dbReference type="ARBA" id="ARBA00035160"/>
    </source>
</evidence>
<dbReference type="FunFam" id="3.30.420.80:FF:000010">
    <property type="entry name" value="30S ribosomal protein S11"/>
    <property type="match status" value="1"/>
</dbReference>
<dbReference type="GO" id="GO:0019843">
    <property type="term" value="F:rRNA binding"/>
    <property type="evidence" value="ECO:0007669"/>
    <property type="project" value="UniProtKB-UniRule"/>
</dbReference>
<name>A0A5E6MKP9_9BACT</name>
<keyword evidence="5 7" id="KW-0687">Ribonucleoprotein</keyword>
<dbReference type="InterPro" id="IPR036967">
    <property type="entry name" value="Ribosomal_uS11_sf"/>
</dbReference>
<keyword evidence="4 7" id="KW-0689">Ribosomal protein</keyword>
<dbReference type="InterPro" id="IPR018102">
    <property type="entry name" value="Ribosomal_uS11_CS"/>
</dbReference>
<evidence type="ECO:0000313" key="10">
    <source>
        <dbReference type="EMBL" id="VVM06627.1"/>
    </source>
</evidence>
<sequence length="170" mass="18067">MGHFMAEEAQTKPEAEEARPTEGREGEALPKGTEVKAAPAEPVEKEKKHKVKGGKGVHSGIAHILATFNNTVVTITDLNGKTISWSSAGRCGFRGSRKSTAYVAQLAAQDAARQAVGQGLREVLVKVKGPGTGRESAIRALQVVGLEVSLILDVTPVPHNGCRPRKSRRV</sequence>
<comment type="subunit">
    <text evidence="7">Part of the 30S ribosomal subunit. Interacts with proteins S7 and S18. Binds to IF-3.</text>
</comment>
<dbReference type="Pfam" id="PF00411">
    <property type="entry name" value="Ribosomal_S11"/>
    <property type="match status" value="1"/>
</dbReference>
<reference evidence="10 11" key="1">
    <citation type="submission" date="2019-09" db="EMBL/GenBank/DDBJ databases">
        <authorList>
            <person name="Cremers G."/>
        </authorList>
    </citation>
    <scope>NUCLEOTIDE SEQUENCE [LARGE SCALE GENOMIC DNA]</scope>
    <source>
        <strain evidence="10">4A</strain>
    </source>
</reference>
<comment type="similarity">
    <text evidence="1 7 8">Belongs to the universal ribosomal protein uS11 family.</text>
</comment>
<dbReference type="GO" id="GO:0003735">
    <property type="term" value="F:structural constituent of ribosome"/>
    <property type="evidence" value="ECO:0007669"/>
    <property type="project" value="InterPro"/>
</dbReference>
<evidence type="ECO:0000256" key="1">
    <source>
        <dbReference type="ARBA" id="ARBA00006194"/>
    </source>
</evidence>
<comment type="function">
    <text evidence="7">Located on the platform of the 30S subunit, it bridges several disparate RNA helices of the 16S rRNA. Forms part of the Shine-Dalgarno cleft in the 70S ribosome.</text>
</comment>
<dbReference type="AlphaFoldDB" id="A0A5E6MKP9"/>
<dbReference type="Proteomes" id="UP000334923">
    <property type="component" value="Unassembled WGS sequence"/>
</dbReference>